<feature type="transmembrane region" description="Helical" evidence="17">
    <location>
        <begin position="467"/>
        <end position="488"/>
    </location>
</feature>
<reference evidence="21 22" key="1">
    <citation type="journal article" date="2019" name="Int. J. Syst. Evol. Microbiol.">
        <title>The Global Catalogue of Microorganisms (GCM) 10K type strain sequencing project: providing services to taxonomists for standard genome sequencing and annotation.</title>
        <authorList>
            <consortium name="The Broad Institute Genomics Platform"/>
            <consortium name="The Broad Institute Genome Sequencing Center for Infectious Disease"/>
            <person name="Wu L."/>
            <person name="Ma J."/>
        </authorList>
    </citation>
    <scope>NUCLEOTIDE SEQUENCE [LARGE SCALE GENOMIC DNA]</scope>
    <source>
        <strain evidence="21 22">CGMCC 1.12125</strain>
    </source>
</reference>
<comment type="subcellular location">
    <subcellularLocation>
        <location evidence="3">Cell membrane</location>
        <topology evidence="3">Multi-pass membrane protein</topology>
    </subcellularLocation>
</comment>
<evidence type="ECO:0000259" key="19">
    <source>
        <dbReference type="Pfam" id="PF18079"/>
    </source>
</evidence>
<evidence type="ECO:0000256" key="5">
    <source>
        <dbReference type="ARBA" id="ARBA00010810"/>
    </source>
</evidence>
<evidence type="ECO:0000256" key="1">
    <source>
        <dbReference type="ARBA" id="ARBA00001936"/>
    </source>
</evidence>
<evidence type="ECO:0000256" key="2">
    <source>
        <dbReference type="ARBA" id="ARBA00001946"/>
    </source>
</evidence>
<feature type="transmembrane region" description="Helical" evidence="17">
    <location>
        <begin position="252"/>
        <end position="274"/>
    </location>
</feature>
<keyword evidence="8 21" id="KW-0808">Transferase</keyword>
<protein>
    <recommendedName>
        <fullName evidence="6">dolichyl-phosphooligosaccharide-protein glycotransferase</fullName>
        <ecNumber evidence="6">2.4.99.21</ecNumber>
    </recommendedName>
    <alternativeName>
        <fullName evidence="15">Oligosaccharyl transferase</fullName>
    </alternativeName>
</protein>
<dbReference type="Proteomes" id="UP001597119">
    <property type="component" value="Unassembled WGS sequence"/>
</dbReference>
<feature type="transmembrane region" description="Helical" evidence="17">
    <location>
        <begin position="81"/>
        <end position="99"/>
    </location>
</feature>
<dbReference type="EC" id="2.4.99.21" evidence="6"/>
<accession>A0ABD6C9K0</accession>
<dbReference type="Pfam" id="PF02516">
    <property type="entry name" value="STT3"/>
    <property type="match status" value="1"/>
</dbReference>
<evidence type="ECO:0000256" key="3">
    <source>
        <dbReference type="ARBA" id="ARBA00004651"/>
    </source>
</evidence>
<feature type="transmembrane region" description="Helical" evidence="17">
    <location>
        <begin position="286"/>
        <end position="305"/>
    </location>
</feature>
<evidence type="ECO:0000256" key="9">
    <source>
        <dbReference type="ARBA" id="ARBA00022692"/>
    </source>
</evidence>
<keyword evidence="10" id="KW-0479">Metal-binding</keyword>
<comment type="similarity">
    <text evidence="5">Belongs to the STT3 family.</text>
</comment>
<keyword evidence="7" id="KW-0328">Glycosyltransferase</keyword>
<keyword evidence="12 17" id="KW-1133">Transmembrane helix</keyword>
<evidence type="ECO:0000259" key="18">
    <source>
        <dbReference type="Pfam" id="PF02516"/>
    </source>
</evidence>
<evidence type="ECO:0000256" key="4">
    <source>
        <dbReference type="ARBA" id="ARBA00004922"/>
    </source>
</evidence>
<feature type="domain" description="Archaeal glycosylation protein B peripheral" evidence="19">
    <location>
        <begin position="790"/>
        <end position="892"/>
    </location>
</feature>
<feature type="transmembrane region" description="Helical" evidence="17">
    <location>
        <begin position="317"/>
        <end position="338"/>
    </location>
</feature>
<comment type="cofactor">
    <cofactor evidence="1">
        <name>Mn(2+)</name>
        <dbReference type="ChEBI" id="CHEBI:29035"/>
    </cofactor>
</comment>
<dbReference type="InterPro" id="IPR026410">
    <property type="entry name" value="OlisacTrfase_arch"/>
</dbReference>
<dbReference type="InterPro" id="IPR003674">
    <property type="entry name" value="Oligo_trans_STT3"/>
</dbReference>
<dbReference type="Gene3D" id="2.60.40.3390">
    <property type="match status" value="1"/>
</dbReference>
<dbReference type="GO" id="GO:0046872">
    <property type="term" value="F:metal ion binding"/>
    <property type="evidence" value="ECO:0007669"/>
    <property type="project" value="UniProtKB-KW"/>
</dbReference>
<feature type="transmembrane region" description="Helical" evidence="17">
    <location>
        <begin position="374"/>
        <end position="396"/>
    </location>
</feature>
<dbReference type="GO" id="GO:0016757">
    <property type="term" value="F:glycosyltransferase activity"/>
    <property type="evidence" value="ECO:0007669"/>
    <property type="project" value="UniProtKB-KW"/>
</dbReference>
<dbReference type="InterPro" id="IPR048307">
    <property type="entry name" value="STT3_N"/>
</dbReference>
<dbReference type="GO" id="GO:0005886">
    <property type="term" value="C:plasma membrane"/>
    <property type="evidence" value="ECO:0007669"/>
    <property type="project" value="UniProtKB-SubCell"/>
</dbReference>
<evidence type="ECO:0000313" key="21">
    <source>
        <dbReference type="EMBL" id="MFD1586381.1"/>
    </source>
</evidence>
<dbReference type="Pfam" id="PF22627">
    <property type="entry name" value="AglB_core-like"/>
    <property type="match status" value="1"/>
</dbReference>
<organism evidence="21 22">
    <name type="scientific">Halorientalis brevis</name>
    <dbReference type="NCBI Taxonomy" id="1126241"/>
    <lineage>
        <taxon>Archaea</taxon>
        <taxon>Methanobacteriati</taxon>
        <taxon>Methanobacteriota</taxon>
        <taxon>Stenosarchaea group</taxon>
        <taxon>Halobacteria</taxon>
        <taxon>Halobacteriales</taxon>
        <taxon>Haloarculaceae</taxon>
        <taxon>Halorientalis</taxon>
    </lineage>
</organism>
<evidence type="ECO:0000256" key="8">
    <source>
        <dbReference type="ARBA" id="ARBA00022679"/>
    </source>
</evidence>
<evidence type="ECO:0000256" key="16">
    <source>
        <dbReference type="ARBA" id="ARBA00034066"/>
    </source>
</evidence>
<comment type="pathway">
    <text evidence="4">Protein modification; protein glycosylation.</text>
</comment>
<keyword evidence="22" id="KW-1185">Reference proteome</keyword>
<dbReference type="InterPro" id="IPR041154">
    <property type="entry name" value="AglB_P1"/>
</dbReference>
<dbReference type="Gene3D" id="3.40.50.12610">
    <property type="match status" value="1"/>
</dbReference>
<evidence type="ECO:0000256" key="12">
    <source>
        <dbReference type="ARBA" id="ARBA00022989"/>
    </source>
</evidence>
<evidence type="ECO:0000256" key="6">
    <source>
        <dbReference type="ARBA" id="ARBA00012602"/>
    </source>
</evidence>
<evidence type="ECO:0000256" key="14">
    <source>
        <dbReference type="ARBA" id="ARBA00023211"/>
    </source>
</evidence>
<gene>
    <name evidence="21" type="ORF">ACFR9U_05270</name>
</gene>
<keyword evidence="11" id="KW-0460">Magnesium</keyword>
<evidence type="ECO:0000256" key="7">
    <source>
        <dbReference type="ARBA" id="ARBA00022676"/>
    </source>
</evidence>
<feature type="domain" description="Oligosaccharyl transferase STT3 N-terminal" evidence="18">
    <location>
        <begin position="32"/>
        <end position="440"/>
    </location>
</feature>
<keyword evidence="9 17" id="KW-0812">Transmembrane</keyword>
<feature type="transmembrane region" description="Helical" evidence="17">
    <location>
        <begin position="207"/>
        <end position="240"/>
    </location>
</feature>
<evidence type="ECO:0000256" key="17">
    <source>
        <dbReference type="SAM" id="Phobius"/>
    </source>
</evidence>
<feature type="transmembrane region" description="Helical" evidence="17">
    <location>
        <begin position="111"/>
        <end position="133"/>
    </location>
</feature>
<sequence>MPSLIEKYSVPIALVAIVGFMFWVRTLDADSVFLQGQVYFSGNDAWYHARVVQFVVDNFPATQQFDPYSQFPYGTGRHSGFGGLFDQLIALAALVVGLGSPSPYLSNVVTAYAPAVFGAVTAIPVYLVTARLYDRRAGVVAAALLALVSGGFLYRTVIGVADHQSAEAFFGTLAAFGFVYALTSGYRETPLVADLRAGDWAALKRPVVAAAAGGVLIASYLMTWGPGVMLVFTMGVFVVLQAIRDHLHRTPLDYLAFGVVGSMTVAGVLTLLYATEYVLEATAFSLLQPLVCFGIAAGAVVLLGISRYVSRNNYDPLAYPGIVVGLLVAALAVTALVAPSVLGLLEELVVRVYSFGLLKSATGLTVAELSPGTVGGLVGAYGPIVLLALVGFLVLVRRVVRRDRPAELFLLLWTLTMLSAYFTMVRFGYYLAVNVVILAALAIWWLLVGQLGLDSWAALRRPETTQVVAGLIVLLLIVPGNVVAAGGLHPSWQTAEYASGADMAWQQELEWMHDGTPEPGLDYTEQYDRPADGDFAYPERAYGVMSWWDYGHWITHSARRVPVANPFQQGPRVAAAFFQAKSEPTANLLLDALPAMNGSTSVTSMVDESGQIESMRPELQSYAQSRTAQEASEDVRYVVIDDQMVAASGASPGDRNNKFRPIATWIGPGFEEYVSPQEVTLQRVSGDRFVGTDQQVRVNALNEQFRRTMMSRLYFQDAGGLSHYRLVHESNETTQFLNLAQTTQTGGAQSVGWYNSMLTSRTLQLLQRPDVYAYNVRQESRVKSFERVPGATLTGQVETASGNGTTPVRVALQLRTNTGRTFTYEQRTTVSENGTFAVTVPYPTADGVSPSEGGTDSGVSAVGSYTVRVGGSSPTTATVSVPETAIYDGETIQVPGDG</sequence>
<feature type="transmembrane region" description="Helical" evidence="17">
    <location>
        <begin position="408"/>
        <end position="424"/>
    </location>
</feature>
<dbReference type="Pfam" id="PF18079">
    <property type="entry name" value="AglB_L1"/>
    <property type="match status" value="1"/>
</dbReference>
<dbReference type="InterPro" id="IPR054479">
    <property type="entry name" value="AglB-like_core"/>
</dbReference>
<comment type="catalytic activity">
    <reaction evidence="16">
        <text>an archaeal dolichyl phosphooligosaccharide + [protein]-L-asparagine = an archaeal dolichyl phosphate + a glycoprotein with the oligosaccharide chain attached by N-beta-D-glycosyl linkage to a protein L-asparagine.</text>
        <dbReference type="EC" id="2.4.99.21"/>
    </reaction>
</comment>
<dbReference type="EMBL" id="JBHUDJ010000002">
    <property type="protein sequence ID" value="MFD1586381.1"/>
    <property type="molecule type" value="Genomic_DNA"/>
</dbReference>
<evidence type="ECO:0000256" key="10">
    <source>
        <dbReference type="ARBA" id="ARBA00022723"/>
    </source>
</evidence>
<evidence type="ECO:0000259" key="20">
    <source>
        <dbReference type="Pfam" id="PF22627"/>
    </source>
</evidence>
<evidence type="ECO:0000256" key="15">
    <source>
        <dbReference type="ARBA" id="ARBA00030679"/>
    </source>
</evidence>
<dbReference type="NCBIfam" id="TIGR04154">
    <property type="entry name" value="archaeo_STT3"/>
    <property type="match status" value="1"/>
</dbReference>
<comment type="caution">
    <text evidence="21">The sequence shown here is derived from an EMBL/GenBank/DDBJ whole genome shotgun (WGS) entry which is preliminary data.</text>
</comment>
<feature type="transmembrane region" description="Helical" evidence="17">
    <location>
        <begin position="430"/>
        <end position="447"/>
    </location>
</feature>
<dbReference type="PANTHER" id="PTHR13872:SF1">
    <property type="entry name" value="DOLICHYL-DIPHOSPHOOLIGOSACCHARIDE--PROTEIN GLYCOSYLTRANSFERASE SUBUNIT STT3B"/>
    <property type="match status" value="1"/>
</dbReference>
<evidence type="ECO:0000313" key="22">
    <source>
        <dbReference type="Proteomes" id="UP001597119"/>
    </source>
</evidence>
<dbReference type="PANTHER" id="PTHR13872">
    <property type="entry name" value="DOLICHYL-DIPHOSPHOOLIGOSACCHARIDE--PROTEIN GLYCOSYLTRANSFERASE SUBUNIT"/>
    <property type="match status" value="1"/>
</dbReference>
<dbReference type="RefSeq" id="WP_247379868.1">
    <property type="nucleotide sequence ID" value="NZ_JALLGV010000007.1"/>
</dbReference>
<evidence type="ECO:0000256" key="11">
    <source>
        <dbReference type="ARBA" id="ARBA00022842"/>
    </source>
</evidence>
<keyword evidence="13 17" id="KW-0472">Membrane</keyword>
<feature type="transmembrane region" description="Helical" evidence="17">
    <location>
        <begin position="169"/>
        <end position="187"/>
    </location>
</feature>
<comment type="cofactor">
    <cofactor evidence="2">
        <name>Mg(2+)</name>
        <dbReference type="ChEBI" id="CHEBI:18420"/>
    </cofactor>
</comment>
<dbReference type="AlphaFoldDB" id="A0ABD6C9K0"/>
<name>A0ABD6C9K0_9EURY</name>
<feature type="transmembrane region" description="Helical" evidence="17">
    <location>
        <begin position="139"/>
        <end position="157"/>
    </location>
</feature>
<keyword evidence="14" id="KW-0464">Manganese</keyword>
<evidence type="ECO:0000256" key="13">
    <source>
        <dbReference type="ARBA" id="ARBA00023136"/>
    </source>
</evidence>
<feature type="domain" description="AglB-like core" evidence="20">
    <location>
        <begin position="502"/>
        <end position="592"/>
    </location>
</feature>
<proteinExistence type="inferred from homology"/>
<feature type="transmembrane region" description="Helical" evidence="17">
    <location>
        <begin position="7"/>
        <end position="24"/>
    </location>
</feature>